<feature type="compositionally biased region" description="Polar residues" evidence="1">
    <location>
        <begin position="1540"/>
        <end position="1570"/>
    </location>
</feature>
<feature type="compositionally biased region" description="Low complexity" evidence="1">
    <location>
        <begin position="399"/>
        <end position="412"/>
    </location>
</feature>
<feature type="compositionally biased region" description="Polar residues" evidence="1">
    <location>
        <begin position="321"/>
        <end position="333"/>
    </location>
</feature>
<feature type="compositionally biased region" description="Pro residues" evidence="1">
    <location>
        <begin position="424"/>
        <end position="433"/>
    </location>
</feature>
<evidence type="ECO:0000313" key="2">
    <source>
        <dbReference type="EMBL" id="KAJ9662409.1"/>
    </source>
</evidence>
<feature type="compositionally biased region" description="Polar residues" evidence="1">
    <location>
        <begin position="919"/>
        <end position="936"/>
    </location>
</feature>
<protein>
    <submittedName>
        <fullName evidence="2">Uncharacterized protein</fullName>
    </submittedName>
</protein>
<feature type="region of interest" description="Disordered" evidence="1">
    <location>
        <begin position="1533"/>
        <end position="1620"/>
    </location>
</feature>
<feature type="compositionally biased region" description="Low complexity" evidence="1">
    <location>
        <begin position="1575"/>
        <end position="1587"/>
    </location>
</feature>
<feature type="compositionally biased region" description="Basic and acidic residues" evidence="1">
    <location>
        <begin position="335"/>
        <end position="349"/>
    </location>
</feature>
<dbReference type="Proteomes" id="UP001172684">
    <property type="component" value="Unassembled WGS sequence"/>
</dbReference>
<feature type="region of interest" description="Disordered" evidence="1">
    <location>
        <begin position="786"/>
        <end position="867"/>
    </location>
</feature>
<accession>A0ABQ9NMZ2</accession>
<feature type="compositionally biased region" description="Basic and acidic residues" evidence="1">
    <location>
        <begin position="82"/>
        <end position="96"/>
    </location>
</feature>
<feature type="compositionally biased region" description="Basic and acidic residues" evidence="1">
    <location>
        <begin position="457"/>
        <end position="473"/>
    </location>
</feature>
<keyword evidence="3" id="KW-1185">Reference proteome</keyword>
<reference evidence="2" key="1">
    <citation type="submission" date="2022-10" db="EMBL/GenBank/DDBJ databases">
        <title>Culturing micro-colonial fungi from biological soil crusts in the Mojave desert and describing Neophaeococcomyces mojavensis, and introducing the new genera and species Taxawa tesnikishii.</title>
        <authorList>
            <person name="Kurbessoian T."/>
            <person name="Stajich J.E."/>
        </authorList>
    </citation>
    <scope>NUCLEOTIDE SEQUENCE</scope>
    <source>
        <strain evidence="2">TK_1</strain>
    </source>
</reference>
<gene>
    <name evidence="2" type="ORF">H2201_006118</name>
</gene>
<feature type="compositionally biased region" description="Polar residues" evidence="1">
    <location>
        <begin position="1007"/>
        <end position="1034"/>
    </location>
</feature>
<feature type="compositionally biased region" description="Low complexity" evidence="1">
    <location>
        <begin position="823"/>
        <end position="850"/>
    </location>
</feature>
<feature type="compositionally biased region" description="Polar residues" evidence="1">
    <location>
        <begin position="26"/>
        <end position="36"/>
    </location>
</feature>
<feature type="compositionally biased region" description="Basic and acidic residues" evidence="1">
    <location>
        <begin position="663"/>
        <end position="690"/>
    </location>
</feature>
<feature type="compositionally biased region" description="Low complexity" evidence="1">
    <location>
        <begin position="991"/>
        <end position="1006"/>
    </location>
</feature>
<feature type="compositionally biased region" description="Low complexity" evidence="1">
    <location>
        <begin position="1291"/>
        <end position="1304"/>
    </location>
</feature>
<feature type="region of interest" description="Disordered" evidence="1">
    <location>
        <begin position="1112"/>
        <end position="1135"/>
    </location>
</feature>
<feature type="compositionally biased region" description="Basic and acidic residues" evidence="1">
    <location>
        <begin position="290"/>
        <end position="302"/>
    </location>
</feature>
<feature type="compositionally biased region" description="Basic and acidic residues" evidence="1">
    <location>
        <begin position="1"/>
        <end position="10"/>
    </location>
</feature>
<feature type="compositionally biased region" description="Polar residues" evidence="1">
    <location>
        <begin position="504"/>
        <end position="514"/>
    </location>
</feature>
<feature type="compositionally biased region" description="Polar residues" evidence="1">
    <location>
        <begin position="1588"/>
        <end position="1598"/>
    </location>
</feature>
<evidence type="ECO:0000313" key="3">
    <source>
        <dbReference type="Proteomes" id="UP001172684"/>
    </source>
</evidence>
<feature type="region of interest" description="Disordered" evidence="1">
    <location>
        <begin position="888"/>
        <end position="1060"/>
    </location>
</feature>
<feature type="compositionally biased region" description="Polar residues" evidence="1">
    <location>
        <begin position="213"/>
        <end position="222"/>
    </location>
</feature>
<comment type="caution">
    <text evidence="2">The sequence shown here is derived from an EMBL/GenBank/DDBJ whole genome shotgun (WGS) entry which is preliminary data.</text>
</comment>
<feature type="compositionally biased region" description="Polar residues" evidence="1">
    <location>
        <begin position="952"/>
        <end position="967"/>
    </location>
</feature>
<feature type="compositionally biased region" description="Basic and acidic residues" evidence="1">
    <location>
        <begin position="611"/>
        <end position="625"/>
    </location>
</feature>
<feature type="compositionally biased region" description="Basic and acidic residues" evidence="1">
    <location>
        <begin position="706"/>
        <end position="715"/>
    </location>
</feature>
<feature type="compositionally biased region" description="Polar residues" evidence="1">
    <location>
        <begin position="1224"/>
        <end position="1243"/>
    </location>
</feature>
<evidence type="ECO:0000256" key="1">
    <source>
        <dbReference type="SAM" id="MobiDB-lite"/>
    </source>
</evidence>
<feature type="region of interest" description="Disordered" evidence="1">
    <location>
        <begin position="1"/>
        <end position="764"/>
    </location>
</feature>
<feature type="region of interest" description="Disordered" evidence="1">
    <location>
        <begin position="1212"/>
        <end position="1327"/>
    </location>
</feature>
<name>A0ABQ9NMZ2_9PEZI</name>
<feature type="compositionally biased region" description="Polar residues" evidence="1">
    <location>
        <begin position="633"/>
        <end position="646"/>
    </location>
</feature>
<sequence length="1620" mass="172790">MAEQITRDVVNEAQSMGDPSPIDAPATTTTISSAGNGQAAPEAANIEPKTSDEPLQSPPHAPIIEAPPADDTLLPENVQVDDVERGGEGVSSHEDVPTDVQNAAPDGVQSQPPEASDGVADELVNGDSGDYLAPDDGTRELAAAETSGGSDTEASRADSTDPTSEGPRRHLRSNSVKKPTSFKPVSVTKNFLAKSGASTPSARPTDRGGSPLGQPNSSSQQLARPRLVAKAGSGTSAPRSGLSKVNGAGGAPDASTVWNKNRPAPTPAAKSLTDEELKQQFGIHMATRLQADEASKDPKWADIEDDEDDWAPETVEWMDGTKSTLAQAENQAPSDEEKPKPAQREKPADSPKPAFIMAQRSSATGGTKTILKPGIHTPVNQPKPGGLVLKGAPEKPTLVAKPAAPVPAKSPWAPLPPIDKVSPVAPPVQPPPQSRFSQRDPHGFDALPPAPSPAKEIAADDFSRSWREDRGTKELFNSQSGRYEPVNETRRGSARFDGGFRQPSVLQRPQQNQPGPAEPSAAFQTNRAGHAADEGTWMRRRTSSNVSGGSGQMRRMSFSRPHEVLSMPSDPPQRRPSQQLNVGDAGRPPLLQERTPIPEKGMSSMGQTMARSEHILPDLARDRARPASPDGPTISTVTAGADSQGSAPPLPLPEDPVVVQQRLMREKIERAKKEKERRKEEEEREEAARKERIKLKLAALGLPPDQKARGREASDLPKPGVEAETPSATSASLAQPELDQPTPPRDGPARPFIPESTIAAIPAIPTIPATIAGEVTHYGLMKIHQPRYLNPPAPSPDSASSHTFSRERPVLQKAPSRSAQEFQSATQSTHSTQSSHSIHTNPSSSSTQSIRSRETAPQMDVQIASSALHHDPLVKAQAELRKDAINPWGGSSGMAVSMATGGNVWGAPSHDRALGNGTFEKQQPLAQQHAIASSYTPPHLRGRSPEQLAKLQASQQQTAAPPGQNQDVADWSAVNRGPSKEQLAAVAKLNKSPPSSRSVSPKKPSPWASTSRSRSPKQHQAQHVTDPSKVTQVPTAPGPIGRPVTNPATRNGVQPKKYDTSIWTSLPSELAADEKVKAEKNRAERAELDRRIAAGEVFSYNPEIDVVFKKTGEKRAKSPKTTDAQPVKAVEPQPTKAVEAQPVEIIEAQPVKAIEPQPSKYTTATWNNLPNTLAANEKIIADKNRIALAEFDKLAAAGMRPSYMVDVQTNFKKIGGGKPKSPKTETVVQQAKTTPDAETSATPAHQGEMPATISQSPKHEFTIVQPAPQSQAPHIIAGQRGSKFFPRSQDAHASQPSPPSSKSASPPPPESRSHPAHGEFSSAPKVNLPIPKAVVKLPPAPTPAPKPVEAPVRAQPVRLGSQPIVASISWQERFGKLLGNRTAQPVQAPTSPPTQATAPAIALAVSSASKPSIEVTSAQAQTTVALPNHTSIPKAISLIDDTDAVISKPTEEELHNDREFGSTPTVRLPKNPALYAHLLALGPPPRPLPPHLRSCRPVEVSTAEAFEFASEVSISPVSGLALRVRLPGQEATKTCVMPRPQTSSIRRPSNYTNTKKTFAPRTSNTNQQNARARKPQGTFQPQGQPQTAASRPQMQGNNVWAKPPKSASQGNRRTTYGMVH</sequence>
<organism evidence="2 3">
    <name type="scientific">Coniosporium apollinis</name>
    <dbReference type="NCBI Taxonomy" id="61459"/>
    <lineage>
        <taxon>Eukaryota</taxon>
        <taxon>Fungi</taxon>
        <taxon>Dikarya</taxon>
        <taxon>Ascomycota</taxon>
        <taxon>Pezizomycotina</taxon>
        <taxon>Dothideomycetes</taxon>
        <taxon>Dothideomycetes incertae sedis</taxon>
        <taxon>Coniosporium</taxon>
    </lineage>
</organism>
<proteinExistence type="predicted"/>
<dbReference type="EMBL" id="JAPDRL010000050">
    <property type="protein sequence ID" value="KAJ9662409.1"/>
    <property type="molecule type" value="Genomic_DNA"/>
</dbReference>